<comment type="caution">
    <text evidence="1">The sequence shown here is derived from an EMBL/GenBank/DDBJ whole genome shotgun (WGS) entry which is preliminary data.</text>
</comment>
<sequence length="730" mass="76465">MSAAVPRLRSVRCARFVWLSQGVRVDLGVLERTPEAGDVAAVDGLVEGYVARAERFGERAESIRSAGAALGGVVVGEWSLALVERASRLAAGLDDAAGGCRQVAEVLAGYGAALQVVRRQVAECRKVVAAARTRAMAAQERYATAALAAGGVPAWSWMDVPSFPVVPAAADELRVWSDAVDAVVDVPVVQALAGSVSGALDGAQRRLVVRWFVELTDRLVDDPSDVASREVLAGFLEAWGDDPAMTGGLFVAVGGHGTLRLLGALSRTVTPGRPVDNRAVADLAAQVRRGLASASTVWSTEDATTFAAQVESEMTVGDGSVSLVGYLFADRENARMSMAFTVAIADVLDRIERESGVLQDVGPLGYLLAEIPTRGAGDAVRDAAGPVFATLGTYPQAARDWFTGTAAAWPSEGTEFDLDRINYWFRDRDWSVANSDGFAGIASAWAGAQHDVTDPASAGQVASLNSRVFKAVSGNPLLRPEHVSEAGAEALASAATAQLPGLIEMALVHDLTGSSGAWRSMAVPHMGEVTVGVVTPTELGRVLVASAQGEGRVVLERAVTDYQAGALAQALEGSAASGDVLQRLALTWGAADGATQTAQEAVALAAVEEQLRNANAAFKAADGLAGVIPMPPHIALVVDLGLSQLHGRAGQEITESMVVAESPAVGRREYLDAVFLKAIETFQEAGVWTGEGSKDDSHDDRWMVANQYTADYMRSVNSIRGDIASQDVRR</sequence>
<evidence type="ECO:0008006" key="3">
    <source>
        <dbReference type="Google" id="ProtNLM"/>
    </source>
</evidence>
<evidence type="ECO:0000313" key="2">
    <source>
        <dbReference type="Proteomes" id="UP000614741"/>
    </source>
</evidence>
<accession>A0ABQ4DRD5</accession>
<protein>
    <recommendedName>
        <fullName evidence="3">WXG100 family type VII secretion target</fullName>
    </recommendedName>
</protein>
<evidence type="ECO:0000313" key="1">
    <source>
        <dbReference type="EMBL" id="GIG41911.1"/>
    </source>
</evidence>
<dbReference type="EMBL" id="BONP01000045">
    <property type="protein sequence ID" value="GIG41911.1"/>
    <property type="molecule type" value="Genomic_DNA"/>
</dbReference>
<keyword evidence="2" id="KW-1185">Reference proteome</keyword>
<organism evidence="1 2">
    <name type="scientific">Cellulomonas phragmiteti</name>
    <dbReference type="NCBI Taxonomy" id="478780"/>
    <lineage>
        <taxon>Bacteria</taxon>
        <taxon>Bacillati</taxon>
        <taxon>Actinomycetota</taxon>
        <taxon>Actinomycetes</taxon>
        <taxon>Micrococcales</taxon>
        <taxon>Cellulomonadaceae</taxon>
        <taxon>Cellulomonas</taxon>
    </lineage>
</organism>
<proteinExistence type="predicted"/>
<name>A0ABQ4DRD5_9CELL</name>
<dbReference type="Proteomes" id="UP000614741">
    <property type="component" value="Unassembled WGS sequence"/>
</dbReference>
<reference evidence="1 2" key="1">
    <citation type="submission" date="2021-01" db="EMBL/GenBank/DDBJ databases">
        <title>Whole genome shotgun sequence of Cellulomonas phragmiteti NBRC 110785.</title>
        <authorList>
            <person name="Komaki H."/>
            <person name="Tamura T."/>
        </authorList>
    </citation>
    <scope>NUCLEOTIDE SEQUENCE [LARGE SCALE GENOMIC DNA]</scope>
    <source>
        <strain evidence="1 2">NBRC 110785</strain>
    </source>
</reference>
<gene>
    <name evidence="1" type="ORF">Cph01nite_36730</name>
</gene>